<dbReference type="CDD" id="cd04413">
    <property type="entry name" value="NDPk_I"/>
    <property type="match status" value="1"/>
</dbReference>
<dbReference type="GO" id="GO:0005524">
    <property type="term" value="F:ATP binding"/>
    <property type="evidence" value="ECO:0007669"/>
    <property type="project" value="UniProtKB-KW"/>
</dbReference>
<dbReference type="RefSeq" id="XP_012825969.1">
    <property type="nucleotide sequence ID" value="XM_012970515.3"/>
</dbReference>
<dbReference type="GO" id="GO:0005759">
    <property type="term" value="C:mitochondrial matrix"/>
    <property type="evidence" value="ECO:0007669"/>
    <property type="project" value="UniProtKB-SubCell"/>
</dbReference>
<gene>
    <name evidence="19 20" type="primary">nme4</name>
    <name evidence="19" type="synonym">ndpk-d</name>
    <name evidence="19" type="synonym">nm23-h4</name>
    <name evidence="19" type="synonym">NM23-X4</name>
    <name evidence="19" type="synonym">nm23h4</name>
    <name evidence="19" type="synonym">nme4-a</name>
    <name evidence="19" type="synonym">nme4-b</name>
</gene>
<protein>
    <recommendedName>
        <fullName evidence="16">Nucleoside diphosphate kinase</fullName>
        <ecNumber evidence="16">2.7.4.6</ecNumber>
    </recommendedName>
</protein>
<evidence type="ECO:0000313" key="18">
    <source>
        <dbReference type="Proteomes" id="UP000008143"/>
    </source>
</evidence>
<comment type="catalytic activity">
    <reaction evidence="1 16">
        <text>a 2'-deoxyribonucleoside 5'-diphosphate + ATP = a 2'-deoxyribonucleoside 5'-triphosphate + ADP</text>
        <dbReference type="Rhea" id="RHEA:44640"/>
        <dbReference type="ChEBI" id="CHEBI:30616"/>
        <dbReference type="ChEBI" id="CHEBI:61560"/>
        <dbReference type="ChEBI" id="CHEBI:73316"/>
        <dbReference type="ChEBI" id="CHEBI:456216"/>
        <dbReference type="EC" id="2.7.4.6"/>
    </reaction>
</comment>
<dbReference type="HAMAP" id="MF_00451">
    <property type="entry name" value="NDP_kinase"/>
    <property type="match status" value="1"/>
</dbReference>
<evidence type="ECO:0000256" key="15">
    <source>
        <dbReference type="RuleBase" id="RU004011"/>
    </source>
</evidence>
<feature type="binding site" evidence="14">
    <location>
        <position position="46"/>
    </location>
    <ligand>
        <name>ATP</name>
        <dbReference type="ChEBI" id="CHEBI:30616"/>
    </ligand>
</feature>
<dbReference type="GO" id="GO:0006183">
    <property type="term" value="P:GTP biosynthetic process"/>
    <property type="evidence" value="ECO:0007669"/>
    <property type="project" value="InterPro"/>
</dbReference>
<dbReference type="Gene3D" id="3.30.70.141">
    <property type="entry name" value="Nucleoside diphosphate kinase-like domain"/>
    <property type="match status" value="1"/>
</dbReference>
<keyword evidence="6 16" id="KW-0808">Transferase</keyword>
<dbReference type="InterPro" id="IPR034907">
    <property type="entry name" value="NDK-like_dom"/>
</dbReference>
<comment type="cofactor">
    <cofactor evidence="3">
        <name>Mg(2+)</name>
        <dbReference type="ChEBI" id="CHEBI:18420"/>
    </cofactor>
</comment>
<evidence type="ECO:0000256" key="9">
    <source>
        <dbReference type="ARBA" id="ARBA00022777"/>
    </source>
</evidence>
<dbReference type="GO" id="GO:0006241">
    <property type="term" value="P:CTP biosynthetic process"/>
    <property type="evidence" value="ECO:0007669"/>
    <property type="project" value="InterPro"/>
</dbReference>
<dbReference type="FunFam" id="3.30.70.141:FF:000017">
    <property type="entry name" value="Nucleoside diphosphate kinase"/>
    <property type="match status" value="1"/>
</dbReference>
<evidence type="ECO:0000259" key="17">
    <source>
        <dbReference type="SMART" id="SM00562"/>
    </source>
</evidence>
<dbReference type="GeneID" id="734101"/>
<sequence length="187" mass="20706">MNFLRRGVLRGIAIRSAASAVPARSGCPFYSSAVAGVCERTLIAVKPDGVQRKLVGEIIKRFEQRGFTLVGLKLLQASEGILAEHYHDLRRKPFYPALLRYMASGPVVAMVWEGHNVVRTSRAMVGDTDSSQAKPGTIRGDFSVHISRNVIHASDSVEVAEREISLWFHSGELISWETSDQSHLYQV</sequence>
<dbReference type="InterPro" id="IPR023005">
    <property type="entry name" value="Nucleoside_diP_kinase_AS"/>
</dbReference>
<comment type="catalytic activity">
    <reaction evidence="2">
        <text>a ribonucleoside 5'-diphosphate + ATP = a ribonucleoside 5'-triphosphate + ADP</text>
        <dbReference type="Rhea" id="RHEA:18113"/>
        <dbReference type="ChEBI" id="CHEBI:30616"/>
        <dbReference type="ChEBI" id="CHEBI:57930"/>
        <dbReference type="ChEBI" id="CHEBI:61557"/>
        <dbReference type="ChEBI" id="CHEBI:456216"/>
        <dbReference type="EC" id="2.7.4.6"/>
    </reaction>
</comment>
<evidence type="ECO:0000256" key="14">
    <source>
        <dbReference type="PROSITE-ProRule" id="PRU00706"/>
    </source>
</evidence>
<feature type="binding site" evidence="14">
    <location>
        <position position="128"/>
    </location>
    <ligand>
        <name>ATP</name>
        <dbReference type="ChEBI" id="CHEBI:30616"/>
    </ligand>
</feature>
<dbReference type="Proteomes" id="UP000008143">
    <property type="component" value="Chromosome 9"/>
</dbReference>
<dbReference type="GO" id="GO:0046872">
    <property type="term" value="F:metal ion binding"/>
    <property type="evidence" value="ECO:0007669"/>
    <property type="project" value="UniProtKB-KW"/>
</dbReference>
<dbReference type="InterPro" id="IPR036850">
    <property type="entry name" value="NDK-like_dom_sf"/>
</dbReference>
<keyword evidence="7" id="KW-0479">Metal-binding</keyword>
<comment type="subcellular location">
    <subcellularLocation>
        <location evidence="13">Mitochondrion intermembrane space</location>
        <topology evidence="13">Peripheral membrane protein</topology>
    </subcellularLocation>
    <subcellularLocation>
        <location evidence="4">Mitochondrion matrix</location>
    </subcellularLocation>
</comment>
<feature type="active site" description="Pros-phosphohistidine intermediate" evidence="14">
    <location>
        <position position="152"/>
    </location>
</feature>
<dbReference type="InterPro" id="IPR001564">
    <property type="entry name" value="Nucleoside_diP_kinase"/>
</dbReference>
<dbReference type="PANTHER" id="PTHR11349">
    <property type="entry name" value="NUCLEOSIDE DIPHOSPHATE KINASE"/>
    <property type="match status" value="1"/>
</dbReference>
<dbReference type="GO" id="GO:0004550">
    <property type="term" value="F:nucleoside diphosphate kinase activity"/>
    <property type="evidence" value="ECO:0000318"/>
    <property type="project" value="GO_Central"/>
</dbReference>
<dbReference type="PROSITE" id="PS00469">
    <property type="entry name" value="NDPK"/>
    <property type="match status" value="1"/>
</dbReference>
<keyword evidence="9 16" id="KW-0418">Kinase</keyword>
<dbReference type="PROSITE" id="PS51374">
    <property type="entry name" value="NDPK_LIKE"/>
    <property type="match status" value="1"/>
</dbReference>
<comment type="similarity">
    <text evidence="5 14 15">Belongs to the NDK family.</text>
</comment>
<evidence type="ECO:0000256" key="10">
    <source>
        <dbReference type="ARBA" id="ARBA00022840"/>
    </source>
</evidence>
<reference evidence="19" key="1">
    <citation type="submission" date="2025-08" db="UniProtKB">
        <authorList>
            <consortium name="RefSeq"/>
        </authorList>
    </citation>
    <scope>IDENTIFICATION</scope>
    <source>
        <strain evidence="19">Nigerian</strain>
        <tissue evidence="19">Liver and blood</tissue>
    </source>
</reference>
<evidence type="ECO:0000256" key="4">
    <source>
        <dbReference type="ARBA" id="ARBA00004305"/>
    </source>
</evidence>
<evidence type="ECO:0000256" key="5">
    <source>
        <dbReference type="ARBA" id="ARBA00008142"/>
    </source>
</evidence>
<evidence type="ECO:0000313" key="19">
    <source>
        <dbReference type="RefSeq" id="XP_012825969.1"/>
    </source>
</evidence>
<evidence type="ECO:0000256" key="12">
    <source>
        <dbReference type="ARBA" id="ARBA00023080"/>
    </source>
</evidence>
<feature type="domain" description="Nucleoside diphosphate kinase-like" evidence="17">
    <location>
        <begin position="38"/>
        <end position="175"/>
    </location>
</feature>
<proteinExistence type="inferred from homology"/>
<dbReference type="PRINTS" id="PR01243">
    <property type="entry name" value="NUCDPKINASE"/>
</dbReference>
<evidence type="ECO:0000256" key="8">
    <source>
        <dbReference type="ARBA" id="ARBA00022741"/>
    </source>
</evidence>
<keyword evidence="8 16" id="KW-0547">Nucleotide-binding</keyword>
<dbReference type="AlphaFoldDB" id="A0A8J0SY75"/>
<keyword evidence="18" id="KW-1185">Reference proteome</keyword>
<feature type="binding site" evidence="14">
    <location>
        <position position="94"/>
    </location>
    <ligand>
        <name>ATP</name>
        <dbReference type="ChEBI" id="CHEBI:30616"/>
    </ligand>
</feature>
<dbReference type="CTD" id="4833"/>
<evidence type="ECO:0000256" key="7">
    <source>
        <dbReference type="ARBA" id="ARBA00022723"/>
    </source>
</evidence>
<dbReference type="Xenbase" id="XB-GENE-5926500">
    <property type="gene designation" value="nme4"/>
</dbReference>
<evidence type="ECO:0000256" key="6">
    <source>
        <dbReference type="ARBA" id="ARBA00022679"/>
    </source>
</evidence>
<dbReference type="NCBIfam" id="NF001908">
    <property type="entry name" value="PRK00668.1"/>
    <property type="match status" value="1"/>
</dbReference>
<feature type="binding site" evidence="14">
    <location>
        <position position="122"/>
    </location>
    <ligand>
        <name>ATP</name>
        <dbReference type="ChEBI" id="CHEBI:30616"/>
    </ligand>
</feature>
<keyword evidence="12" id="KW-0546">Nucleotide metabolism</keyword>
<evidence type="ECO:0000256" key="2">
    <source>
        <dbReference type="ARBA" id="ARBA00000937"/>
    </source>
</evidence>
<evidence type="ECO:0000256" key="13">
    <source>
        <dbReference type="ARBA" id="ARBA00060410"/>
    </source>
</evidence>
<dbReference type="OMA" id="LLNWECC"/>
<dbReference type="OrthoDB" id="2162449at2759"/>
<organism evidence="18 19">
    <name type="scientific">Xenopus tropicalis</name>
    <name type="common">Western clawed frog</name>
    <name type="synonym">Silurana tropicalis</name>
    <dbReference type="NCBI Taxonomy" id="8364"/>
    <lineage>
        <taxon>Eukaryota</taxon>
        <taxon>Metazoa</taxon>
        <taxon>Chordata</taxon>
        <taxon>Craniata</taxon>
        <taxon>Vertebrata</taxon>
        <taxon>Euteleostomi</taxon>
        <taxon>Amphibia</taxon>
        <taxon>Batrachia</taxon>
        <taxon>Anura</taxon>
        <taxon>Pipoidea</taxon>
        <taxon>Pipidae</taxon>
        <taxon>Xenopodinae</taxon>
        <taxon>Xenopus</taxon>
        <taxon>Silurana</taxon>
    </lineage>
</organism>
<evidence type="ECO:0000256" key="11">
    <source>
        <dbReference type="ARBA" id="ARBA00022842"/>
    </source>
</evidence>
<accession>A0A8J0SY75</accession>
<evidence type="ECO:0000256" key="3">
    <source>
        <dbReference type="ARBA" id="ARBA00001946"/>
    </source>
</evidence>
<dbReference type="GO" id="GO:0006228">
    <property type="term" value="P:UTP biosynthetic process"/>
    <property type="evidence" value="ECO:0007669"/>
    <property type="project" value="InterPro"/>
</dbReference>
<dbReference type="GO" id="GO:0005758">
    <property type="term" value="C:mitochondrial intermembrane space"/>
    <property type="evidence" value="ECO:0007669"/>
    <property type="project" value="UniProtKB-SubCell"/>
</dbReference>
<dbReference type="SUPFAM" id="SSF54919">
    <property type="entry name" value="Nucleoside diphosphate kinase, NDK"/>
    <property type="match status" value="1"/>
</dbReference>
<dbReference type="EC" id="2.7.4.6" evidence="16"/>
<dbReference type="AGR" id="Xenbase:XB-GENE-5926500"/>
<feature type="binding site" evidence="14">
    <location>
        <position position="149"/>
    </location>
    <ligand>
        <name>ATP</name>
        <dbReference type="ChEBI" id="CHEBI:30616"/>
    </ligand>
</feature>
<dbReference type="SMART" id="SM00562">
    <property type="entry name" value="NDK"/>
    <property type="match status" value="1"/>
</dbReference>
<keyword evidence="11" id="KW-0460">Magnesium</keyword>
<keyword evidence="10 16" id="KW-0067">ATP-binding</keyword>
<dbReference type="Pfam" id="PF00334">
    <property type="entry name" value="NDK"/>
    <property type="match status" value="1"/>
</dbReference>
<feature type="binding site" evidence="14">
    <location>
        <position position="139"/>
    </location>
    <ligand>
        <name>ATP</name>
        <dbReference type="ChEBI" id="CHEBI:30616"/>
    </ligand>
</feature>
<evidence type="ECO:0000256" key="1">
    <source>
        <dbReference type="ARBA" id="ARBA00000082"/>
    </source>
</evidence>
<evidence type="ECO:0000313" key="20">
    <source>
        <dbReference type="Xenbase" id="XB-GENE-5926500"/>
    </source>
</evidence>
<evidence type="ECO:0000256" key="16">
    <source>
        <dbReference type="RuleBase" id="RU004013"/>
    </source>
</evidence>
<name>A0A8J0SY75_XENTR</name>